<evidence type="ECO:0000313" key="4">
    <source>
        <dbReference type="Proteomes" id="UP000622687"/>
    </source>
</evidence>
<dbReference type="PRINTS" id="PR00420">
    <property type="entry name" value="RNGMNOXGNASE"/>
</dbReference>
<sequence length="479" mass="53358">MYDVIIVGAGVIGANIARELSKYNLDICILEKEEDVSCGSSKANSGIVHGGYSDEPGTLKAELCVKGNRMFEQLEKELNFGYRETGSLVIAFSDDEKEHLENLYRDGTVNGVGGLEIIDGTEVRKMEPYLSKEVKWALYCKDSGICSPYEFTIALVENALENGVELKLNHEVTAIEKLESTFKVTTNKGAFESKYIINASGVHSDRISRMIGVDDFNIIPRKGEYVIFNKDQSYLVKRVIFQVPTEKGKGILVTTTYHGNLMIGPDAQQVTHREDVSTDEDSLKAIVETARKSVSSFDMKKALTSFAGVRPTNTRKDFIVEETKVKGFLNVTGDSPGLTSSPAIAKKVLDILKNSELNLEEKKDFKSYRKPIIIKKNENFDGDVNSKEPDKHMICRCEKVTEEEIVDALERGIKIKSIDAIKRRTRAGMGMCQGAFCGPRVRALIAKTLNIKEEEVSQRGVKSSDLHNRVKRVDIMGMK</sequence>
<dbReference type="SUPFAM" id="SSF51905">
    <property type="entry name" value="FAD/NAD(P)-binding domain"/>
    <property type="match status" value="1"/>
</dbReference>
<dbReference type="PANTHER" id="PTHR42720:SF1">
    <property type="entry name" value="GLYCEROL 3-PHOSPHATE OXIDASE"/>
    <property type="match status" value="1"/>
</dbReference>
<evidence type="ECO:0000259" key="2">
    <source>
        <dbReference type="Pfam" id="PF04324"/>
    </source>
</evidence>
<comment type="caution">
    <text evidence="3">The sequence shown here is derived from an EMBL/GenBank/DDBJ whole genome shotgun (WGS) entry which is preliminary data.</text>
</comment>
<feature type="domain" description="BFD-like [2Fe-2S]-binding" evidence="2">
    <location>
        <begin position="393"/>
        <end position="446"/>
    </location>
</feature>
<proteinExistence type="predicted"/>
<dbReference type="CDD" id="cd19946">
    <property type="entry name" value="GlpA-like_Fer2_BFD-like"/>
    <property type="match status" value="1"/>
</dbReference>
<dbReference type="Gene3D" id="3.30.9.10">
    <property type="entry name" value="D-Amino Acid Oxidase, subunit A, domain 2"/>
    <property type="match status" value="1"/>
</dbReference>
<accession>A0A934M5X5</accession>
<dbReference type="AlphaFoldDB" id="A0A934M5X5"/>
<dbReference type="InterPro" id="IPR007419">
    <property type="entry name" value="BFD-like_2Fe2S-bd_dom"/>
</dbReference>
<dbReference type="InterPro" id="IPR006076">
    <property type="entry name" value="FAD-dep_OxRdtase"/>
</dbReference>
<dbReference type="Pfam" id="PF01266">
    <property type="entry name" value="DAO"/>
    <property type="match status" value="1"/>
</dbReference>
<gene>
    <name evidence="3" type="ORF">I6U51_07100</name>
</gene>
<keyword evidence="4" id="KW-1185">Reference proteome</keyword>
<protein>
    <submittedName>
        <fullName evidence="3">NAD(P)/FAD-dependent oxidoreductase</fullName>
    </submittedName>
</protein>
<dbReference type="EMBL" id="JAEEGB010000006">
    <property type="protein sequence ID" value="MBI6872476.1"/>
    <property type="molecule type" value="Genomic_DNA"/>
</dbReference>
<evidence type="ECO:0000259" key="1">
    <source>
        <dbReference type="Pfam" id="PF01266"/>
    </source>
</evidence>
<dbReference type="InterPro" id="IPR041854">
    <property type="entry name" value="BFD-like_2Fe2S-bd_dom_sf"/>
</dbReference>
<reference evidence="3" key="1">
    <citation type="submission" date="2020-12" db="EMBL/GenBank/DDBJ databases">
        <title>Clostridium thailandense sp. nov., a novel acetogenic bacterium isolated from peat land soil in Thailand.</title>
        <authorList>
            <person name="Chaikitkaew S."/>
            <person name="Birkeland N.K."/>
        </authorList>
    </citation>
    <scope>NUCLEOTIDE SEQUENCE</scope>
    <source>
        <strain evidence="3">DSM 17425</strain>
    </source>
</reference>
<dbReference type="Pfam" id="PF04324">
    <property type="entry name" value="Fer2_BFD"/>
    <property type="match status" value="1"/>
</dbReference>
<feature type="domain" description="FAD dependent oxidoreductase" evidence="1">
    <location>
        <begin position="3"/>
        <end position="348"/>
    </location>
</feature>
<dbReference type="RefSeq" id="WP_211141971.1">
    <property type="nucleotide sequence ID" value="NZ_JAEEGB010000006.1"/>
</dbReference>
<dbReference type="Gene3D" id="1.10.10.1100">
    <property type="entry name" value="BFD-like [2Fe-2S]-binding domain"/>
    <property type="match status" value="1"/>
</dbReference>
<dbReference type="PANTHER" id="PTHR42720">
    <property type="entry name" value="GLYCEROL-3-PHOSPHATE DEHYDROGENASE"/>
    <property type="match status" value="1"/>
</dbReference>
<dbReference type="InterPro" id="IPR036188">
    <property type="entry name" value="FAD/NAD-bd_sf"/>
</dbReference>
<dbReference type="Gene3D" id="3.50.50.60">
    <property type="entry name" value="FAD/NAD(P)-binding domain"/>
    <property type="match status" value="1"/>
</dbReference>
<dbReference type="Proteomes" id="UP000622687">
    <property type="component" value="Unassembled WGS sequence"/>
</dbReference>
<evidence type="ECO:0000313" key="3">
    <source>
        <dbReference type="EMBL" id="MBI6872476.1"/>
    </source>
</evidence>
<name>A0A934M5X5_9CLOT</name>
<organism evidence="3 4">
    <name type="scientific">Clostridium aciditolerans</name>
    <dbReference type="NCBI Taxonomy" id="339861"/>
    <lineage>
        <taxon>Bacteria</taxon>
        <taxon>Bacillati</taxon>
        <taxon>Bacillota</taxon>
        <taxon>Clostridia</taxon>
        <taxon>Eubacteriales</taxon>
        <taxon>Clostridiaceae</taxon>
        <taxon>Clostridium</taxon>
    </lineage>
</organism>
<dbReference type="InterPro" id="IPR052745">
    <property type="entry name" value="G3P_Oxidase/Oxidoreductase"/>
</dbReference>